<dbReference type="GO" id="GO:0006450">
    <property type="term" value="P:regulation of translational fidelity"/>
    <property type="evidence" value="ECO:0007669"/>
    <property type="project" value="InterPro"/>
</dbReference>
<protein>
    <recommendedName>
        <fullName evidence="1">Glutamyl-tRNA(Gln) amidotransferase subunit C</fullName>
    </recommendedName>
</protein>
<name>A0A1Y6B984_9BACT</name>
<dbReference type="Pfam" id="PF02686">
    <property type="entry name" value="GatC"/>
    <property type="match status" value="1"/>
</dbReference>
<dbReference type="AlphaFoldDB" id="A0A1Y6B984"/>
<dbReference type="Proteomes" id="UP000192907">
    <property type="component" value="Unassembled WGS sequence"/>
</dbReference>
<keyword evidence="3" id="KW-1185">Reference proteome</keyword>
<dbReference type="SUPFAM" id="SSF141000">
    <property type="entry name" value="Glu-tRNAGln amidotransferase C subunit"/>
    <property type="match status" value="1"/>
</dbReference>
<organism evidence="2 3">
    <name type="scientific">Pseudobacteriovorax antillogorgiicola</name>
    <dbReference type="NCBI Taxonomy" id="1513793"/>
    <lineage>
        <taxon>Bacteria</taxon>
        <taxon>Pseudomonadati</taxon>
        <taxon>Bdellovibrionota</taxon>
        <taxon>Oligoflexia</taxon>
        <taxon>Oligoflexales</taxon>
        <taxon>Pseudobacteriovoracaceae</taxon>
        <taxon>Pseudobacteriovorax</taxon>
    </lineage>
</organism>
<gene>
    <name evidence="2" type="ORF">SAMN06296036_101441</name>
</gene>
<dbReference type="STRING" id="1513793.SAMN06296036_101441"/>
<dbReference type="RefSeq" id="WP_132314444.1">
    <property type="nucleotide sequence ID" value="NZ_FWZT01000001.1"/>
</dbReference>
<reference evidence="3" key="1">
    <citation type="submission" date="2017-04" db="EMBL/GenBank/DDBJ databases">
        <authorList>
            <person name="Varghese N."/>
            <person name="Submissions S."/>
        </authorList>
    </citation>
    <scope>NUCLEOTIDE SEQUENCE [LARGE SCALE GENOMIC DNA]</scope>
    <source>
        <strain evidence="3">RKEM611</strain>
    </source>
</reference>
<proteinExistence type="predicted"/>
<dbReference type="NCBIfam" id="TIGR00135">
    <property type="entry name" value="gatC"/>
    <property type="match status" value="1"/>
</dbReference>
<accession>A0A1Y6B984</accession>
<dbReference type="Gene3D" id="1.10.20.60">
    <property type="entry name" value="Glu-tRNAGln amidotransferase C subunit, N-terminal domain"/>
    <property type="match status" value="1"/>
</dbReference>
<sequence length="97" mass="10788">MTQLDKETVLQVARLAKLALSDDEAEYYRHQLSLVTSYFSALDQAVDTLGDSWRSDIHKPETPERPDTVQTSGVLDDVLQSAPKAVGTAFQVPRIIE</sequence>
<dbReference type="InterPro" id="IPR003837">
    <property type="entry name" value="GatC"/>
</dbReference>
<dbReference type="InterPro" id="IPR036113">
    <property type="entry name" value="Asp/Glu-ADT_sf_sub_c"/>
</dbReference>
<dbReference type="OrthoDB" id="5295223at2"/>
<keyword evidence="2" id="KW-0808">Transferase</keyword>
<evidence type="ECO:0000313" key="3">
    <source>
        <dbReference type="Proteomes" id="UP000192907"/>
    </source>
</evidence>
<dbReference type="EMBL" id="FWZT01000001">
    <property type="protein sequence ID" value="SME91265.1"/>
    <property type="molecule type" value="Genomic_DNA"/>
</dbReference>
<dbReference type="GO" id="GO:0016740">
    <property type="term" value="F:transferase activity"/>
    <property type="evidence" value="ECO:0007669"/>
    <property type="project" value="UniProtKB-KW"/>
</dbReference>
<evidence type="ECO:0000256" key="1">
    <source>
        <dbReference type="ARBA" id="ARBA00014426"/>
    </source>
</evidence>
<evidence type="ECO:0000313" key="2">
    <source>
        <dbReference type="EMBL" id="SME91265.1"/>
    </source>
</evidence>